<gene>
    <name evidence="1" type="ORF">RclHR1_11810003</name>
</gene>
<dbReference type="AlphaFoldDB" id="A0A2Z6Q6T7"/>
<reference evidence="1 2" key="1">
    <citation type="submission" date="2017-11" db="EMBL/GenBank/DDBJ databases">
        <title>The genome of Rhizophagus clarus HR1 reveals common genetic basis of auxotrophy among arbuscular mycorrhizal fungi.</title>
        <authorList>
            <person name="Kobayashi Y."/>
        </authorList>
    </citation>
    <scope>NUCLEOTIDE SEQUENCE [LARGE SCALE GENOMIC DNA]</scope>
    <source>
        <strain evidence="1 2">HR1</strain>
    </source>
</reference>
<evidence type="ECO:0000313" key="2">
    <source>
        <dbReference type="Proteomes" id="UP000247702"/>
    </source>
</evidence>
<keyword evidence="2" id="KW-1185">Reference proteome</keyword>
<protein>
    <submittedName>
        <fullName evidence="1">Uncharacterized protein</fullName>
    </submittedName>
</protein>
<name>A0A2Z6Q6T7_9GLOM</name>
<dbReference type="Proteomes" id="UP000247702">
    <property type="component" value="Unassembled WGS sequence"/>
</dbReference>
<sequence length="193" mass="22805">MGGDIAGYEIFTIENSFDKNEWTKKYIKDELKLAIYNRDDLFAIWHDVYKDILRSFYKIKEKLKLLRTWSIQLSGQHGGHSGLHIDLYSTRQPIAGLFLFLSVDSVPLPRQEEEPGFRTLSKVIELMIRLAVSVKLLLGLHVSISDNLYRRRWYKMIQDEIRTLKRGQFPCVEKRSYMDESKLKSPPRKKRPR</sequence>
<accession>A0A2Z6Q6T7</accession>
<proteinExistence type="predicted"/>
<comment type="caution">
    <text evidence="1">The sequence shown here is derived from an EMBL/GenBank/DDBJ whole genome shotgun (WGS) entry which is preliminary data.</text>
</comment>
<dbReference type="EMBL" id="BEXD01000204">
    <property type="protein sequence ID" value="GBB85255.1"/>
    <property type="molecule type" value="Genomic_DNA"/>
</dbReference>
<organism evidence="1 2">
    <name type="scientific">Rhizophagus clarus</name>
    <dbReference type="NCBI Taxonomy" id="94130"/>
    <lineage>
        <taxon>Eukaryota</taxon>
        <taxon>Fungi</taxon>
        <taxon>Fungi incertae sedis</taxon>
        <taxon>Mucoromycota</taxon>
        <taxon>Glomeromycotina</taxon>
        <taxon>Glomeromycetes</taxon>
        <taxon>Glomerales</taxon>
        <taxon>Glomeraceae</taxon>
        <taxon>Rhizophagus</taxon>
    </lineage>
</organism>
<evidence type="ECO:0000313" key="1">
    <source>
        <dbReference type="EMBL" id="GBB85255.1"/>
    </source>
</evidence>